<dbReference type="PANTHER" id="PTHR34294:SF1">
    <property type="entry name" value="TRANSCRIPTIONAL REGULATOR LSRR"/>
    <property type="match status" value="1"/>
</dbReference>
<comment type="similarity">
    <text evidence="1">Belongs to the SorC transcriptional regulatory family.</text>
</comment>
<feature type="domain" description="Sugar-binding" evidence="5">
    <location>
        <begin position="61"/>
        <end position="308"/>
    </location>
</feature>
<dbReference type="InterPro" id="IPR051054">
    <property type="entry name" value="SorC_transcr_regulators"/>
</dbReference>
<dbReference type="AlphaFoldDB" id="A0A4R2P6G0"/>
<proteinExistence type="inferred from homology"/>
<dbReference type="Pfam" id="PF04198">
    <property type="entry name" value="Sugar-bind"/>
    <property type="match status" value="1"/>
</dbReference>
<name>A0A4R2P6G0_9BACL</name>
<dbReference type="InterPro" id="IPR007324">
    <property type="entry name" value="Sugar-bd_dom_put"/>
</dbReference>
<gene>
    <name evidence="6" type="ORF">EV207_10924</name>
</gene>
<dbReference type="InterPro" id="IPR037171">
    <property type="entry name" value="NagB/RpiA_transferase-like"/>
</dbReference>
<dbReference type="SUPFAM" id="SSF100950">
    <property type="entry name" value="NagB/RpiA/CoA transferase-like"/>
    <property type="match status" value="1"/>
</dbReference>
<organism evidence="6 7">
    <name type="scientific">Scopulibacillus darangshiensis</name>
    <dbReference type="NCBI Taxonomy" id="442528"/>
    <lineage>
        <taxon>Bacteria</taxon>
        <taxon>Bacillati</taxon>
        <taxon>Bacillota</taxon>
        <taxon>Bacilli</taxon>
        <taxon>Bacillales</taxon>
        <taxon>Sporolactobacillaceae</taxon>
        <taxon>Scopulibacillus</taxon>
    </lineage>
</organism>
<keyword evidence="7" id="KW-1185">Reference proteome</keyword>
<dbReference type="Gene3D" id="1.10.10.10">
    <property type="entry name" value="Winged helix-like DNA-binding domain superfamily/Winged helix DNA-binding domain"/>
    <property type="match status" value="1"/>
</dbReference>
<dbReference type="RefSeq" id="WP_132745550.1">
    <property type="nucleotide sequence ID" value="NZ_SLXK01000009.1"/>
</dbReference>
<dbReference type="GO" id="GO:0030246">
    <property type="term" value="F:carbohydrate binding"/>
    <property type="evidence" value="ECO:0007669"/>
    <property type="project" value="InterPro"/>
</dbReference>
<keyword evidence="3 6" id="KW-0238">DNA-binding</keyword>
<evidence type="ECO:0000256" key="2">
    <source>
        <dbReference type="ARBA" id="ARBA00023015"/>
    </source>
</evidence>
<accession>A0A4R2P6G0</accession>
<reference evidence="6 7" key="1">
    <citation type="submission" date="2019-03" db="EMBL/GenBank/DDBJ databases">
        <title>Genomic Encyclopedia of Type Strains, Phase IV (KMG-IV): sequencing the most valuable type-strain genomes for metagenomic binning, comparative biology and taxonomic classification.</title>
        <authorList>
            <person name="Goeker M."/>
        </authorList>
    </citation>
    <scope>NUCLEOTIDE SEQUENCE [LARGE SCALE GENOMIC DNA]</scope>
    <source>
        <strain evidence="6 7">DSM 19377</strain>
    </source>
</reference>
<dbReference type="GO" id="GO:0003677">
    <property type="term" value="F:DNA binding"/>
    <property type="evidence" value="ECO:0007669"/>
    <property type="project" value="UniProtKB-KW"/>
</dbReference>
<evidence type="ECO:0000313" key="6">
    <source>
        <dbReference type="EMBL" id="TCP29571.1"/>
    </source>
</evidence>
<evidence type="ECO:0000259" key="5">
    <source>
        <dbReference type="Pfam" id="PF04198"/>
    </source>
</evidence>
<dbReference type="InterPro" id="IPR036388">
    <property type="entry name" value="WH-like_DNA-bd_sf"/>
</dbReference>
<evidence type="ECO:0000256" key="3">
    <source>
        <dbReference type="ARBA" id="ARBA00023125"/>
    </source>
</evidence>
<sequence length="321" mass="34930">MKTDDYAMNLMIKVAWYYYKDQLTQSEIAELLDLSRNKVVRLLDKARTEGIVQINIKGNGTNCLGIENQLKETFQLANAFVIPTPKKNLSESLGKAAAQYIEGKLEPNDLIGLGWGEAVSHTIEHLSIEPNSEVSLVTLTGGVNYYLQKGGNLGDGGLDKFHGRIHIIPAPFLASTANMAQSLLSEPSVGTILDLALLSKYVIVGVGGLKPDATLIREEKMTINEFKYMEQQGAVGDILGQFFEENGKELQLPHHERLIGTSITKLREMKNVIAVAGGASKIDAIGSALRGGYIQTLITDEKTASSLISKEVDQHGLYSGV</sequence>
<keyword evidence="4" id="KW-0804">Transcription</keyword>
<keyword evidence="2" id="KW-0805">Transcription regulation</keyword>
<dbReference type="EMBL" id="SLXK01000009">
    <property type="protein sequence ID" value="TCP29571.1"/>
    <property type="molecule type" value="Genomic_DNA"/>
</dbReference>
<evidence type="ECO:0000256" key="1">
    <source>
        <dbReference type="ARBA" id="ARBA00010466"/>
    </source>
</evidence>
<protein>
    <submittedName>
        <fullName evidence="6">DNA-binding transcriptional regulator LsrR (DeoR family)</fullName>
    </submittedName>
</protein>
<dbReference type="OrthoDB" id="58802at2"/>
<dbReference type="Gene3D" id="3.40.50.1360">
    <property type="match status" value="1"/>
</dbReference>
<evidence type="ECO:0000313" key="7">
    <source>
        <dbReference type="Proteomes" id="UP000295416"/>
    </source>
</evidence>
<evidence type="ECO:0000256" key="4">
    <source>
        <dbReference type="ARBA" id="ARBA00023163"/>
    </source>
</evidence>
<comment type="caution">
    <text evidence="6">The sequence shown here is derived from an EMBL/GenBank/DDBJ whole genome shotgun (WGS) entry which is preliminary data.</text>
</comment>
<dbReference type="Proteomes" id="UP000295416">
    <property type="component" value="Unassembled WGS sequence"/>
</dbReference>
<dbReference type="PANTHER" id="PTHR34294">
    <property type="entry name" value="TRANSCRIPTIONAL REGULATOR-RELATED"/>
    <property type="match status" value="1"/>
</dbReference>